<dbReference type="FunFam" id="3.30.300.30:FF:000008">
    <property type="entry name" value="2,3-dihydroxybenzoate-AMP ligase"/>
    <property type="match status" value="1"/>
</dbReference>
<evidence type="ECO:0000256" key="8">
    <source>
        <dbReference type="ARBA" id="ARBA00048277"/>
    </source>
</evidence>
<evidence type="ECO:0000256" key="1">
    <source>
        <dbReference type="ARBA" id="ARBA00006432"/>
    </source>
</evidence>
<organism evidence="11 12">
    <name type="scientific">Gambusia affinis</name>
    <name type="common">Western mosquitofish</name>
    <name type="synonym">Heterandria affinis</name>
    <dbReference type="NCBI Taxonomy" id="33528"/>
    <lineage>
        <taxon>Eukaryota</taxon>
        <taxon>Metazoa</taxon>
        <taxon>Chordata</taxon>
        <taxon>Craniata</taxon>
        <taxon>Vertebrata</taxon>
        <taxon>Euteleostomi</taxon>
        <taxon>Actinopterygii</taxon>
        <taxon>Neopterygii</taxon>
        <taxon>Teleostei</taxon>
        <taxon>Neoteleostei</taxon>
        <taxon>Acanthomorphata</taxon>
        <taxon>Ovalentaria</taxon>
        <taxon>Atherinomorphae</taxon>
        <taxon>Cyprinodontiformes</taxon>
        <taxon>Poeciliidae</taxon>
        <taxon>Poeciliinae</taxon>
        <taxon>Gambusia</taxon>
    </lineage>
</organism>
<gene>
    <name evidence="11" type="ORF">CCH79_00008348</name>
</gene>
<dbReference type="GO" id="GO:0006631">
    <property type="term" value="P:fatty acid metabolic process"/>
    <property type="evidence" value="ECO:0007669"/>
    <property type="project" value="TreeGrafter"/>
</dbReference>
<dbReference type="PROSITE" id="PS00455">
    <property type="entry name" value="AMP_BINDING"/>
    <property type="match status" value="1"/>
</dbReference>
<comment type="caution">
    <text evidence="11">The sequence shown here is derived from an EMBL/GenBank/DDBJ whole genome shotgun (WGS) entry which is preliminary data.</text>
</comment>
<evidence type="ECO:0000259" key="9">
    <source>
        <dbReference type="Pfam" id="PF00501"/>
    </source>
</evidence>
<dbReference type="InterPro" id="IPR020845">
    <property type="entry name" value="AMP-binding_CS"/>
</dbReference>
<dbReference type="EC" id="6.2.1.2" evidence="5"/>
<feature type="non-terminal residue" evidence="11">
    <location>
        <position position="672"/>
    </location>
</feature>
<evidence type="ECO:0000256" key="7">
    <source>
        <dbReference type="ARBA" id="ARBA00047319"/>
    </source>
</evidence>
<reference evidence="11 12" key="1">
    <citation type="journal article" date="2018" name="G3 (Bethesda)">
        <title>A High-Quality Reference Genome for the Invasive Mosquitofish Gambusia affinis Using a Chicago Library.</title>
        <authorList>
            <person name="Hoffberg S.L."/>
            <person name="Troendle N.J."/>
            <person name="Glenn T.C."/>
            <person name="Mahmud O."/>
            <person name="Louha S."/>
            <person name="Chalopin D."/>
            <person name="Bennetzen J.L."/>
            <person name="Mauricio R."/>
        </authorList>
    </citation>
    <scope>NUCLEOTIDE SEQUENCE [LARGE SCALE GENOMIC DNA]</scope>
    <source>
        <strain evidence="11">NE01/NJP1002.9</strain>
        <tissue evidence="11">Muscle</tissue>
    </source>
</reference>
<evidence type="ECO:0000256" key="3">
    <source>
        <dbReference type="ARBA" id="ARBA00023098"/>
    </source>
</evidence>
<dbReference type="Proteomes" id="UP000250572">
    <property type="component" value="Unassembled WGS sequence"/>
</dbReference>
<keyword evidence="12" id="KW-1185">Reference proteome</keyword>
<evidence type="ECO:0000256" key="4">
    <source>
        <dbReference type="ARBA" id="ARBA00037247"/>
    </source>
</evidence>
<dbReference type="Pfam" id="PF00501">
    <property type="entry name" value="AMP-binding"/>
    <property type="match status" value="1"/>
</dbReference>
<comment type="function">
    <text evidence="4">Acyl-CoA synthases catalyze the initial reaction in fatty acid metabolism, by forming a thioester with CoA. Has some preference toward medium-chain substrates. Plays a role in adipocyte differentiation.</text>
</comment>
<dbReference type="AlphaFoldDB" id="A0A315V2N3"/>
<comment type="catalytic activity">
    <reaction evidence="8">
        <text>a medium-chain fatty acid + ATP + CoA = a medium-chain fatty acyl-CoA + AMP + diphosphate</text>
        <dbReference type="Rhea" id="RHEA:48340"/>
        <dbReference type="ChEBI" id="CHEBI:30616"/>
        <dbReference type="ChEBI" id="CHEBI:33019"/>
        <dbReference type="ChEBI" id="CHEBI:57287"/>
        <dbReference type="ChEBI" id="CHEBI:59558"/>
        <dbReference type="ChEBI" id="CHEBI:90546"/>
        <dbReference type="ChEBI" id="CHEBI:456215"/>
        <dbReference type="EC" id="6.2.1.2"/>
    </reaction>
</comment>
<feature type="domain" description="AMP-dependent synthetase/ligase" evidence="9">
    <location>
        <begin position="130"/>
        <end position="531"/>
    </location>
</feature>
<dbReference type="STRING" id="33528.ENSGAFP00000006237"/>
<dbReference type="PANTHER" id="PTHR43201:SF5">
    <property type="entry name" value="MEDIUM-CHAIN ACYL-COA LIGASE ACSF2, MITOCHONDRIAL"/>
    <property type="match status" value="1"/>
</dbReference>
<dbReference type="InterPro" id="IPR000873">
    <property type="entry name" value="AMP-dep_synth/lig_dom"/>
</dbReference>
<feature type="non-terminal residue" evidence="11">
    <location>
        <position position="1"/>
    </location>
</feature>
<dbReference type="Gene3D" id="3.40.50.12780">
    <property type="entry name" value="N-terminal domain of ligase-like"/>
    <property type="match status" value="1"/>
</dbReference>
<name>A0A315V2N3_GAMAF</name>
<comment type="catalytic activity">
    <reaction evidence="7">
        <text>octanoate + ATP + CoA = octanoyl-CoA + AMP + diphosphate</text>
        <dbReference type="Rhea" id="RHEA:33631"/>
        <dbReference type="ChEBI" id="CHEBI:25646"/>
        <dbReference type="ChEBI" id="CHEBI:30616"/>
        <dbReference type="ChEBI" id="CHEBI:33019"/>
        <dbReference type="ChEBI" id="CHEBI:57287"/>
        <dbReference type="ChEBI" id="CHEBI:57386"/>
        <dbReference type="ChEBI" id="CHEBI:456215"/>
    </reaction>
</comment>
<dbReference type="InterPro" id="IPR025110">
    <property type="entry name" value="AMP-bd_C"/>
</dbReference>
<proteinExistence type="inferred from homology"/>
<dbReference type="SUPFAM" id="SSF56801">
    <property type="entry name" value="Acetyl-CoA synthetase-like"/>
    <property type="match status" value="1"/>
</dbReference>
<dbReference type="CDD" id="cd05917">
    <property type="entry name" value="FACL_like_2"/>
    <property type="match status" value="1"/>
</dbReference>
<evidence type="ECO:0000313" key="11">
    <source>
        <dbReference type="EMBL" id="PWA17653.1"/>
    </source>
</evidence>
<evidence type="ECO:0000256" key="5">
    <source>
        <dbReference type="ARBA" id="ARBA00039009"/>
    </source>
</evidence>
<dbReference type="EMBL" id="NHOQ01002357">
    <property type="protein sequence ID" value="PWA17653.1"/>
    <property type="molecule type" value="Genomic_DNA"/>
</dbReference>
<dbReference type="InterPro" id="IPR042099">
    <property type="entry name" value="ANL_N_sf"/>
</dbReference>
<feature type="domain" description="AMP-binding enzyme C-terminal" evidence="10">
    <location>
        <begin position="583"/>
        <end position="658"/>
    </location>
</feature>
<keyword evidence="3" id="KW-0443">Lipid metabolism</keyword>
<evidence type="ECO:0000313" key="12">
    <source>
        <dbReference type="Proteomes" id="UP000250572"/>
    </source>
</evidence>
<dbReference type="FunFam" id="3.40.50.12780:FF:000003">
    <property type="entry name" value="Long-chain-fatty-acid--CoA ligase FadD"/>
    <property type="match status" value="1"/>
</dbReference>
<dbReference type="InterPro" id="IPR045851">
    <property type="entry name" value="AMP-bd_C_sf"/>
</dbReference>
<dbReference type="Pfam" id="PF13193">
    <property type="entry name" value="AMP-binding_C"/>
    <property type="match status" value="1"/>
</dbReference>
<keyword evidence="2" id="KW-0436">Ligase</keyword>
<evidence type="ECO:0000256" key="6">
    <source>
        <dbReference type="ARBA" id="ARBA00039638"/>
    </source>
</evidence>
<evidence type="ECO:0000256" key="2">
    <source>
        <dbReference type="ARBA" id="ARBA00022598"/>
    </source>
</evidence>
<evidence type="ECO:0000259" key="10">
    <source>
        <dbReference type="Pfam" id="PF13193"/>
    </source>
</evidence>
<dbReference type="GO" id="GO:0031956">
    <property type="term" value="F:medium-chain fatty acid-CoA ligase activity"/>
    <property type="evidence" value="ECO:0007669"/>
    <property type="project" value="UniProtKB-EC"/>
</dbReference>
<accession>A0A315V2N3</accession>
<dbReference type="PANTHER" id="PTHR43201">
    <property type="entry name" value="ACYL-COA SYNTHETASE"/>
    <property type="match status" value="1"/>
</dbReference>
<sequence length="672" mass="74283">TSFDRAFGLHFPCLSWDAVTAVRHQLAHGARTSSVAENTLLLRRTLTAFTSSWLQCLSAMSASPLLRVCCAYSFRCLEGLKNYRKWKPGGAVLLRSLHVDSPPHKPSLTTSYVHGTSSYSLLPLTVSQSLEATVRRSPDREAVVFLQDGIRKTFAEFQTDVDTAAAGLLALGLKKGDQLGIWAPNIYEWILFQFASAKAGIILVSLNPAYQVDELAFTLQKVQCKAVLCPASFKSQNFCEMLREICPGMESMPPSSIKSSRFLRESVSGSSRVPDLRMIIVTDNRQPGMLHVDDVMQAAESSHYKQLSDLQSQLSFDDAINIQFTSGTTGKPKGATLSHNNIVNNAYYVGLRMGYDRRPQVRVCVPVPLYHCFGSVIGGMSMAVHGITLVFPSSAYNSSANLEAIQNEKCNFVYGTPTMYADLLSRDLHKYDLSSVEAGVMGGAPCPPEILRRLISNMNMKEITIAYGTTENSPVTFLGFPQDNDDLKMNTAGCIMPHTEAKIVDPKSGQIVPLGASGELMTRGYCVMLGYCGDPQKTREVISEDRWYRTGDTASLNSLGYCCIEGRMKDMVIRGGENIYPAEVEQFLHKHPKVQEVQVVGVKDERLGEQVCACVRLREGQTATVEEIRDFCTGKISLFKIPHYVVFVDSYPLTASGKIQKYILKKEVEKKL</sequence>
<protein>
    <recommendedName>
        <fullName evidence="6">Medium-chain acyl-CoA ligase ACSF2, mitochondrial</fullName>
        <ecNumber evidence="5">6.2.1.2</ecNumber>
    </recommendedName>
</protein>
<dbReference type="Gene3D" id="3.30.300.30">
    <property type="match status" value="1"/>
</dbReference>
<comment type="similarity">
    <text evidence="1">Belongs to the ATP-dependent AMP-binding enzyme family.</text>
</comment>